<dbReference type="RefSeq" id="WP_170233561.1">
    <property type="nucleotide sequence ID" value="NZ_BAAAIL010000003.1"/>
</dbReference>
<proteinExistence type="predicted"/>
<evidence type="ECO:0000259" key="1">
    <source>
        <dbReference type="Pfam" id="PF22551"/>
    </source>
</evidence>
<reference evidence="4 5" key="1">
    <citation type="submission" date="2019-06" db="EMBL/GenBank/DDBJ databases">
        <title>Sequencing the genomes of 1000 actinobacteria strains.</title>
        <authorList>
            <person name="Klenk H.-P."/>
        </authorList>
    </citation>
    <scope>NUCLEOTIDE SEQUENCE [LARGE SCALE GENOMIC DNA]</scope>
    <source>
        <strain evidence="4 5">DSM 12362</strain>
    </source>
</reference>
<sequence length="423" mass="45345">MEEFDLDRTTEVGWAAFLSRLADHLGTAREPLVMTPMGGEDDHLPVLEVTPGAGGDDALLHAELRGPGEDPWPEEARTRHLLSLGWTPAPGGTAYLLDLPRSHAHLLAAVVTDTLRDVVGVPHPAFLDAGALTIAAPTEAEPEEPAPPPQVDLDTAVMVRTPAELRELVDTTLHAALGHPPRHDHDGDVPILYGSALVYVRTADAAPVVTVFAIPVQDIGDLEAARREVEIFNRRAIFGKFTLVGRQIVASVAVPCLPFVPRHLVGMVELMGREIDQLDEDLALRVQGRRWIDLVSGTGPAGAPPTQPVVRAVDVAPPAAPEAEPPAELQTLVQLQLDAEGGDLEPALVADVCHRDRDLILRLIRMAEDQTLRWRSGVGRARAAGDADGARSAGDQVRAWARTVRNLRAALRHVVTFGGSAEG</sequence>
<dbReference type="InterPro" id="IPR054342">
    <property type="entry name" value="TY-Chap_C"/>
</dbReference>
<organism evidence="4 5">
    <name type="scientific">Ornithinimicrobium humiphilum</name>
    <dbReference type="NCBI Taxonomy" id="125288"/>
    <lineage>
        <taxon>Bacteria</taxon>
        <taxon>Bacillati</taxon>
        <taxon>Actinomycetota</taxon>
        <taxon>Actinomycetes</taxon>
        <taxon>Micrococcales</taxon>
        <taxon>Ornithinimicrobiaceae</taxon>
        <taxon>Ornithinimicrobium</taxon>
    </lineage>
</organism>
<evidence type="ECO:0000259" key="3">
    <source>
        <dbReference type="Pfam" id="PF22554"/>
    </source>
</evidence>
<name>A0A543KNA4_9MICO</name>
<evidence type="ECO:0000259" key="2">
    <source>
        <dbReference type="Pfam" id="PF22552"/>
    </source>
</evidence>
<dbReference type="InterPro" id="IPR054343">
    <property type="entry name" value="TY-Chap_M"/>
</dbReference>
<evidence type="ECO:0000313" key="5">
    <source>
        <dbReference type="Proteomes" id="UP000315133"/>
    </source>
</evidence>
<dbReference type="AlphaFoldDB" id="A0A543KNA4"/>
<dbReference type="Proteomes" id="UP000315133">
    <property type="component" value="Unassembled WGS sequence"/>
</dbReference>
<dbReference type="Pfam" id="PF22552">
    <property type="entry name" value="TY-Chap3"/>
    <property type="match status" value="1"/>
</dbReference>
<keyword evidence="5" id="KW-1185">Reference proteome</keyword>
<dbReference type="EMBL" id="VFPU01000001">
    <property type="protein sequence ID" value="TQM96549.1"/>
    <property type="molecule type" value="Genomic_DNA"/>
</dbReference>
<feature type="domain" description="TY-Chap N-terminal" evidence="2">
    <location>
        <begin position="13"/>
        <end position="127"/>
    </location>
</feature>
<feature type="domain" description="TY-Chap C-terminal" evidence="3">
    <location>
        <begin position="326"/>
        <end position="414"/>
    </location>
</feature>
<dbReference type="Pfam" id="PF22554">
    <property type="entry name" value="Chap-C"/>
    <property type="match status" value="1"/>
</dbReference>
<dbReference type="Pfam" id="PF22551">
    <property type="entry name" value="TY-Chap1"/>
    <property type="match status" value="1"/>
</dbReference>
<feature type="domain" description="TY-Chap central" evidence="1">
    <location>
        <begin position="164"/>
        <end position="291"/>
    </location>
</feature>
<protein>
    <submittedName>
        <fullName evidence="4">Uncharacterized protein</fullName>
    </submittedName>
</protein>
<dbReference type="InterPro" id="IPR054344">
    <property type="entry name" value="TY-Chap_N"/>
</dbReference>
<gene>
    <name evidence="4" type="ORF">FB476_1418</name>
</gene>
<evidence type="ECO:0000313" key="4">
    <source>
        <dbReference type="EMBL" id="TQM96549.1"/>
    </source>
</evidence>
<accession>A0A543KNA4</accession>
<comment type="caution">
    <text evidence="4">The sequence shown here is derived from an EMBL/GenBank/DDBJ whole genome shotgun (WGS) entry which is preliminary data.</text>
</comment>